<dbReference type="Proteomes" id="UP001286313">
    <property type="component" value="Unassembled WGS sequence"/>
</dbReference>
<proteinExistence type="predicted"/>
<evidence type="ECO:0000256" key="1">
    <source>
        <dbReference type="SAM" id="MobiDB-lite"/>
    </source>
</evidence>
<accession>A0AAE1KPC1</accession>
<keyword evidence="3" id="KW-1185">Reference proteome</keyword>
<organism evidence="2 3">
    <name type="scientific">Petrolisthes cinctipes</name>
    <name type="common">Flat porcelain crab</name>
    <dbReference type="NCBI Taxonomy" id="88211"/>
    <lineage>
        <taxon>Eukaryota</taxon>
        <taxon>Metazoa</taxon>
        <taxon>Ecdysozoa</taxon>
        <taxon>Arthropoda</taxon>
        <taxon>Crustacea</taxon>
        <taxon>Multicrustacea</taxon>
        <taxon>Malacostraca</taxon>
        <taxon>Eumalacostraca</taxon>
        <taxon>Eucarida</taxon>
        <taxon>Decapoda</taxon>
        <taxon>Pleocyemata</taxon>
        <taxon>Anomura</taxon>
        <taxon>Galatheoidea</taxon>
        <taxon>Porcellanidae</taxon>
        <taxon>Petrolisthes</taxon>
    </lineage>
</organism>
<dbReference type="EMBL" id="JAWQEG010001424">
    <property type="protein sequence ID" value="KAK3879609.1"/>
    <property type="molecule type" value="Genomic_DNA"/>
</dbReference>
<feature type="region of interest" description="Disordered" evidence="1">
    <location>
        <begin position="121"/>
        <end position="142"/>
    </location>
</feature>
<evidence type="ECO:0000313" key="2">
    <source>
        <dbReference type="EMBL" id="KAK3879609.1"/>
    </source>
</evidence>
<evidence type="ECO:0000313" key="3">
    <source>
        <dbReference type="Proteomes" id="UP001286313"/>
    </source>
</evidence>
<comment type="caution">
    <text evidence="2">The sequence shown here is derived from an EMBL/GenBank/DDBJ whole genome shotgun (WGS) entry which is preliminary data.</text>
</comment>
<reference evidence="2" key="1">
    <citation type="submission" date="2023-10" db="EMBL/GenBank/DDBJ databases">
        <title>Genome assemblies of two species of porcelain crab, Petrolisthes cinctipes and Petrolisthes manimaculis (Anomura: Porcellanidae).</title>
        <authorList>
            <person name="Angst P."/>
        </authorList>
    </citation>
    <scope>NUCLEOTIDE SEQUENCE</scope>
    <source>
        <strain evidence="2">PB745_01</strain>
        <tissue evidence="2">Gill</tissue>
    </source>
</reference>
<sequence length="174" mass="18735">MARLGETDYGACNKARRRKVRVWHPEQVEWEIATAARLRRAAGVTWGAVVTIPGGQHSQPSCVGGSPVLIVARGSARWQRYRVRLSIGGQKQARAWVRPSRGTYELAPVNPAACDRLNREGLSVSPGEAPTPAIDSGGRRRHGGYTVEEAGVALSPLNVDSCVRVLVCRGKCAA</sequence>
<gene>
    <name evidence="2" type="ORF">Pcinc_015840</name>
</gene>
<name>A0AAE1KPC1_PETCI</name>
<protein>
    <submittedName>
        <fullName evidence="2">Uncharacterized protein</fullName>
    </submittedName>
</protein>
<dbReference type="AlphaFoldDB" id="A0AAE1KPC1"/>